<reference evidence="1 2" key="1">
    <citation type="submission" date="2017-05" db="EMBL/GenBank/DDBJ databases">
        <title>The Genome Sequence of Candida krusei Ckrusei653.</title>
        <authorList>
            <person name="Cuomo C."/>
            <person name="Forche A."/>
            <person name="Young S."/>
            <person name="Abouelleil A."/>
            <person name="Cao P."/>
            <person name="Chapman S."/>
            <person name="Cusick C."/>
            <person name="Shea T."/>
            <person name="Nusbaum C."/>
            <person name="Birren B."/>
        </authorList>
    </citation>
    <scope>NUCLEOTIDE SEQUENCE [LARGE SCALE GENOMIC DNA]</scope>
    <source>
        <strain evidence="1 2">Ckrusei653</strain>
    </source>
</reference>
<evidence type="ECO:0000313" key="2">
    <source>
        <dbReference type="Proteomes" id="UP000195871"/>
    </source>
</evidence>
<dbReference type="AlphaFoldDB" id="A0A1Z8JHL1"/>
<proteinExistence type="predicted"/>
<accession>A0A1Z8JHL1</accession>
<dbReference type="EMBL" id="NHMM01000009">
    <property type="protein sequence ID" value="OUT20054.1"/>
    <property type="molecule type" value="Genomic_DNA"/>
</dbReference>
<dbReference type="Proteomes" id="UP000195871">
    <property type="component" value="Unassembled WGS sequence"/>
</dbReference>
<protein>
    <submittedName>
        <fullName evidence="1">Uncharacterized protein</fullName>
    </submittedName>
</protein>
<evidence type="ECO:0000313" key="1">
    <source>
        <dbReference type="EMBL" id="OUT20054.1"/>
    </source>
</evidence>
<gene>
    <name evidence="1" type="ORF">CAS74_004788</name>
</gene>
<sequence length="175" mass="20114">METRSKVCGLRERLLLLEGKVGILKEQEPSFDAVEALDTLVSSYEPLERLVLKLQACGIDPMDANNLSSLKGLSAEDREEVKMEILASYNTFIECSNRIETLASQYSNTIDQFLESFRKMVQLDGKYSRTAVITRYGQIMRRYDIAIKRLTKVLEQYALLKYKQSKLIMSINEKE</sequence>
<dbReference type="VEuPathDB" id="FungiDB:C5L36_0A11380"/>
<comment type="caution">
    <text evidence="1">The sequence shown here is derived from an EMBL/GenBank/DDBJ whole genome shotgun (WGS) entry which is preliminary data.</text>
</comment>
<name>A0A1Z8JHL1_PICKU</name>
<organism evidence="1 2">
    <name type="scientific">Pichia kudriavzevii</name>
    <name type="common">Yeast</name>
    <name type="synonym">Issatchenkia orientalis</name>
    <dbReference type="NCBI Taxonomy" id="4909"/>
    <lineage>
        <taxon>Eukaryota</taxon>
        <taxon>Fungi</taxon>
        <taxon>Dikarya</taxon>
        <taxon>Ascomycota</taxon>
        <taxon>Saccharomycotina</taxon>
        <taxon>Pichiomycetes</taxon>
        <taxon>Pichiales</taxon>
        <taxon>Pichiaceae</taxon>
        <taxon>Pichia</taxon>
    </lineage>
</organism>